<sequence length="188" mass="21528">MDNRQSKFQFFDIFYQIFHFIMRILSSKAREIVTLGNSVPHEPNASSHELTTSSNSEHSTSSLTNDHLKETNKSQELATTLKSDHSDSPLTNDHLKEPKEIDLRKENDKKSDDFVSLPSTTKRAPKKMVSINERVEDIDSIMKERRKKKGIKSKSFDFDNEYDASLKPIRSILKVGSIKDTLDLSKTP</sequence>
<dbReference type="Proteomes" id="UP000029981">
    <property type="component" value="Chromosome 1"/>
</dbReference>
<name>A0A0A0LYJ0_CUCSA</name>
<gene>
    <name evidence="2" type="ORF">Csa_1G570780</name>
</gene>
<accession>A0A0A0LYJ0</accession>
<reference evidence="2 3" key="4">
    <citation type="journal article" date="2011" name="BMC Genomics">
        <title>RNA-Seq improves annotation of protein-coding genes in the cucumber genome.</title>
        <authorList>
            <person name="Li Z."/>
            <person name="Zhang Z."/>
            <person name="Yan P."/>
            <person name="Huang S."/>
            <person name="Fei Z."/>
            <person name="Lin K."/>
        </authorList>
    </citation>
    <scope>NUCLEOTIDE SEQUENCE [LARGE SCALE GENOMIC DNA]</scope>
    <source>
        <strain evidence="3">cv. 9930</strain>
    </source>
</reference>
<evidence type="ECO:0000313" key="2">
    <source>
        <dbReference type="EMBL" id="KGN66104.1"/>
    </source>
</evidence>
<feature type="region of interest" description="Disordered" evidence="1">
    <location>
        <begin position="38"/>
        <end position="125"/>
    </location>
</feature>
<reference evidence="2 3" key="2">
    <citation type="journal article" date="2009" name="PLoS ONE">
        <title>An integrated genetic and cytogenetic map of the cucumber genome.</title>
        <authorList>
            <person name="Ren Y."/>
            <person name="Zhang Z."/>
            <person name="Liu J."/>
            <person name="Staub J.E."/>
            <person name="Han Y."/>
            <person name="Cheng Z."/>
            <person name="Li X."/>
            <person name="Lu J."/>
            <person name="Miao H."/>
            <person name="Kang H."/>
            <person name="Xie B."/>
            <person name="Gu X."/>
            <person name="Wang X."/>
            <person name="Du Y."/>
            <person name="Jin W."/>
            <person name="Huang S."/>
        </authorList>
    </citation>
    <scope>NUCLEOTIDE SEQUENCE [LARGE SCALE GENOMIC DNA]</scope>
    <source>
        <strain evidence="3">cv. 9930</strain>
    </source>
</reference>
<organism evidence="2 3">
    <name type="scientific">Cucumis sativus</name>
    <name type="common">Cucumber</name>
    <dbReference type="NCBI Taxonomy" id="3659"/>
    <lineage>
        <taxon>Eukaryota</taxon>
        <taxon>Viridiplantae</taxon>
        <taxon>Streptophyta</taxon>
        <taxon>Embryophyta</taxon>
        <taxon>Tracheophyta</taxon>
        <taxon>Spermatophyta</taxon>
        <taxon>Magnoliopsida</taxon>
        <taxon>eudicotyledons</taxon>
        <taxon>Gunneridae</taxon>
        <taxon>Pentapetalae</taxon>
        <taxon>rosids</taxon>
        <taxon>fabids</taxon>
        <taxon>Cucurbitales</taxon>
        <taxon>Cucurbitaceae</taxon>
        <taxon>Benincaseae</taxon>
        <taxon>Cucumis</taxon>
    </lineage>
</organism>
<reference evidence="2 3" key="1">
    <citation type="journal article" date="2009" name="Nat. Genet.">
        <title>The genome of the cucumber, Cucumis sativus L.</title>
        <authorList>
            <person name="Huang S."/>
            <person name="Li R."/>
            <person name="Zhang Z."/>
            <person name="Li L."/>
            <person name="Gu X."/>
            <person name="Fan W."/>
            <person name="Lucas W.J."/>
            <person name="Wang X."/>
            <person name="Xie B."/>
            <person name="Ni P."/>
            <person name="Ren Y."/>
            <person name="Zhu H."/>
            <person name="Li J."/>
            <person name="Lin K."/>
            <person name="Jin W."/>
            <person name="Fei Z."/>
            <person name="Li G."/>
            <person name="Staub J."/>
            <person name="Kilian A."/>
            <person name="van der Vossen E.A."/>
            <person name="Wu Y."/>
            <person name="Guo J."/>
            <person name="He J."/>
            <person name="Jia Z."/>
            <person name="Ren Y."/>
            <person name="Tian G."/>
            <person name="Lu Y."/>
            <person name="Ruan J."/>
            <person name="Qian W."/>
            <person name="Wang M."/>
            <person name="Huang Q."/>
            <person name="Li B."/>
            <person name="Xuan Z."/>
            <person name="Cao J."/>
            <person name="Asan"/>
            <person name="Wu Z."/>
            <person name="Zhang J."/>
            <person name="Cai Q."/>
            <person name="Bai Y."/>
            <person name="Zhao B."/>
            <person name="Han Y."/>
            <person name="Li Y."/>
            <person name="Li X."/>
            <person name="Wang S."/>
            <person name="Shi Q."/>
            <person name="Liu S."/>
            <person name="Cho W.K."/>
            <person name="Kim J.Y."/>
            <person name="Xu Y."/>
            <person name="Heller-Uszynska K."/>
            <person name="Miao H."/>
            <person name="Cheng Z."/>
            <person name="Zhang S."/>
            <person name="Wu J."/>
            <person name="Yang Y."/>
            <person name="Kang H."/>
            <person name="Li M."/>
            <person name="Liang H."/>
            <person name="Ren X."/>
            <person name="Shi Z."/>
            <person name="Wen M."/>
            <person name="Jian M."/>
            <person name="Yang H."/>
            <person name="Zhang G."/>
            <person name="Yang Z."/>
            <person name="Chen R."/>
            <person name="Liu S."/>
            <person name="Li J."/>
            <person name="Ma L."/>
            <person name="Liu H."/>
            <person name="Zhou Y."/>
            <person name="Zhao J."/>
            <person name="Fang X."/>
            <person name="Li G."/>
            <person name="Fang L."/>
            <person name="Li Y."/>
            <person name="Liu D."/>
            <person name="Zheng H."/>
            <person name="Zhang Y."/>
            <person name="Qin N."/>
            <person name="Li Z."/>
            <person name="Yang G."/>
            <person name="Yang S."/>
            <person name="Bolund L."/>
            <person name="Kristiansen K."/>
            <person name="Zheng H."/>
            <person name="Li S."/>
            <person name="Zhang X."/>
            <person name="Yang H."/>
            <person name="Wang J."/>
            <person name="Sun R."/>
            <person name="Zhang B."/>
            <person name="Jiang S."/>
            <person name="Wang J."/>
            <person name="Du Y."/>
            <person name="Li S."/>
        </authorList>
    </citation>
    <scope>NUCLEOTIDE SEQUENCE [LARGE SCALE GENOMIC DNA]</scope>
    <source>
        <strain evidence="3">cv. 9930</strain>
    </source>
</reference>
<dbReference type="AlphaFoldDB" id="A0A0A0LYJ0"/>
<evidence type="ECO:0000256" key="1">
    <source>
        <dbReference type="SAM" id="MobiDB-lite"/>
    </source>
</evidence>
<dbReference type="Gramene" id="KGN66104">
    <property type="protein sequence ID" value="KGN66104"/>
    <property type="gene ID" value="Csa_1G570780"/>
</dbReference>
<protein>
    <submittedName>
        <fullName evidence="2">Uncharacterized protein</fullName>
    </submittedName>
</protein>
<evidence type="ECO:0000313" key="3">
    <source>
        <dbReference type="Proteomes" id="UP000029981"/>
    </source>
</evidence>
<proteinExistence type="predicted"/>
<keyword evidence="3" id="KW-1185">Reference proteome</keyword>
<feature type="compositionally biased region" description="Low complexity" evidence="1">
    <location>
        <begin position="46"/>
        <end position="65"/>
    </location>
</feature>
<reference evidence="2 3" key="3">
    <citation type="journal article" date="2010" name="BMC Genomics">
        <title>Transcriptome sequencing and comparative analysis of cucumber flowers with different sex types.</title>
        <authorList>
            <person name="Guo S."/>
            <person name="Zheng Y."/>
            <person name="Joung J.G."/>
            <person name="Liu S."/>
            <person name="Zhang Z."/>
            <person name="Crasta O.R."/>
            <person name="Sobral B.W."/>
            <person name="Xu Y."/>
            <person name="Huang S."/>
            <person name="Fei Z."/>
        </authorList>
    </citation>
    <scope>NUCLEOTIDE SEQUENCE [LARGE SCALE GENOMIC DNA]</scope>
    <source>
        <strain evidence="3">cv. 9930</strain>
    </source>
</reference>
<dbReference type="EMBL" id="CM002922">
    <property type="protein sequence ID" value="KGN66104.1"/>
    <property type="molecule type" value="Genomic_DNA"/>
</dbReference>
<feature type="compositionally biased region" description="Basic and acidic residues" evidence="1">
    <location>
        <begin position="82"/>
        <end position="113"/>
    </location>
</feature>